<proteinExistence type="inferred from homology"/>
<dbReference type="InterPro" id="IPR051612">
    <property type="entry name" value="Teichoic_Acid_Biosynth"/>
</dbReference>
<dbReference type="Proteomes" id="UP000036867">
    <property type="component" value="Unassembled WGS sequence"/>
</dbReference>
<dbReference type="Gene3D" id="3.40.50.12580">
    <property type="match status" value="1"/>
</dbReference>
<gene>
    <name evidence="8" type="ORF">AMD00_15250</name>
</gene>
<dbReference type="Pfam" id="PF04464">
    <property type="entry name" value="Glyphos_transf"/>
    <property type="match status" value="1"/>
</dbReference>
<dbReference type="RefSeq" id="WP_053417860.1">
    <property type="nucleotide sequence ID" value="NZ_LILB01000005.1"/>
</dbReference>
<dbReference type="InterPro" id="IPR001763">
    <property type="entry name" value="Rhodanese-like_dom"/>
</dbReference>
<evidence type="ECO:0000259" key="7">
    <source>
        <dbReference type="PROSITE" id="PS50206"/>
    </source>
</evidence>
<keyword evidence="3" id="KW-1003">Cell membrane</keyword>
<dbReference type="InterPro" id="IPR043148">
    <property type="entry name" value="TagF_C"/>
</dbReference>
<dbReference type="OrthoDB" id="9811865at2"/>
<organism evidence="8 9">
    <name type="scientific">Viridibacillus arvi</name>
    <dbReference type="NCBI Taxonomy" id="263475"/>
    <lineage>
        <taxon>Bacteria</taxon>
        <taxon>Bacillati</taxon>
        <taxon>Bacillota</taxon>
        <taxon>Bacilli</taxon>
        <taxon>Bacillales</taxon>
        <taxon>Caryophanaceae</taxon>
        <taxon>Viridibacillus</taxon>
    </lineage>
</organism>
<protein>
    <submittedName>
        <fullName evidence="8">CDP-glycerol:glycerophosphate glycerophosphotransferase</fullName>
    </submittedName>
</protein>
<dbReference type="InterPro" id="IPR043149">
    <property type="entry name" value="TagF_N"/>
</dbReference>
<keyword evidence="4 8" id="KW-0808">Transferase</keyword>
<dbReference type="PANTHER" id="PTHR37316">
    <property type="entry name" value="TEICHOIC ACID GLYCEROL-PHOSPHATE PRIMASE"/>
    <property type="match status" value="1"/>
</dbReference>
<feature type="domain" description="Rhodanese" evidence="7">
    <location>
        <begin position="24"/>
        <end position="61"/>
    </location>
</feature>
<dbReference type="SUPFAM" id="SSF53756">
    <property type="entry name" value="UDP-Glycosyltransferase/glycogen phosphorylase"/>
    <property type="match status" value="1"/>
</dbReference>
<dbReference type="GO" id="GO:0019350">
    <property type="term" value="P:teichoic acid biosynthetic process"/>
    <property type="evidence" value="ECO:0007669"/>
    <property type="project" value="UniProtKB-KW"/>
</dbReference>
<evidence type="ECO:0000256" key="4">
    <source>
        <dbReference type="ARBA" id="ARBA00022679"/>
    </source>
</evidence>
<dbReference type="GO" id="GO:0047355">
    <property type="term" value="F:CDP-glycerol glycerophosphotransferase activity"/>
    <property type="evidence" value="ECO:0007669"/>
    <property type="project" value="InterPro"/>
</dbReference>
<dbReference type="PATRIC" id="fig|263475.3.peg.4327"/>
<keyword evidence="6" id="KW-0472">Membrane</keyword>
<evidence type="ECO:0000256" key="6">
    <source>
        <dbReference type="ARBA" id="ARBA00023136"/>
    </source>
</evidence>
<evidence type="ECO:0000313" key="9">
    <source>
        <dbReference type="Proteomes" id="UP000036867"/>
    </source>
</evidence>
<accession>A0A0M0LG47</accession>
<sequence length="385" mass="44242">MLKEFIIYIYLLLNRIVFGLFKFLPQKNKVVFLCDFGDNARFVIRELQSRGFEEIYVLKTSKCKDDFSDLGLAAGHVVDFHTSNIGGYLKGLYHLATGSKVLIDNYFAILSATPFREGVECIQLWHAAGAIKKFALQDPSIMFRSPSAVKRFEKVYGRMTKVIIGSDKMVPIFRSAFGMRQDQFLRFGVPRTDFYFKQEEENNARSEILELYPQLEGKKVILYAPTFRDQQLLEQKIPLNFVEIMDSLGEDFAMVIKLHPAVAHNVESIAHPAIVSVANDVPVSKLLFVTDYLISDYSSIPFEFALLGKPQIFYPYDLEAYEMERGFWTDYEQLVPGPVVSNDEELVYVLLHHEFNQEQVEAFSNDWNTYSDGHASERLAAYLMD</sequence>
<evidence type="ECO:0000256" key="3">
    <source>
        <dbReference type="ARBA" id="ARBA00022475"/>
    </source>
</evidence>
<keyword evidence="9" id="KW-1185">Reference proteome</keyword>
<dbReference type="EMBL" id="LILB01000005">
    <property type="protein sequence ID" value="KOO49683.1"/>
    <property type="molecule type" value="Genomic_DNA"/>
</dbReference>
<dbReference type="PANTHER" id="PTHR37316:SF1">
    <property type="entry name" value="TEICHOIC ACID GLYCEROL-PHOSPHATE PRIMASE"/>
    <property type="match status" value="1"/>
</dbReference>
<dbReference type="AlphaFoldDB" id="A0A0M0LG47"/>
<reference evidence="9" key="1">
    <citation type="submission" date="2015-08" db="EMBL/GenBank/DDBJ databases">
        <title>Fjat-10028 dsm 16317.</title>
        <authorList>
            <person name="Liu B."/>
            <person name="Wang J."/>
            <person name="Zhu Y."/>
            <person name="Liu G."/>
            <person name="Chen Q."/>
            <person name="Chen Z."/>
            <person name="Lan J."/>
            <person name="Che J."/>
            <person name="Ge C."/>
            <person name="Shi H."/>
            <person name="Pan Z."/>
            <person name="Liu X."/>
        </authorList>
    </citation>
    <scope>NUCLEOTIDE SEQUENCE [LARGE SCALE GENOMIC DNA]</scope>
    <source>
        <strain evidence="9">DSM 16317</strain>
    </source>
</reference>
<comment type="caution">
    <text evidence="8">The sequence shown here is derived from an EMBL/GenBank/DDBJ whole genome shotgun (WGS) entry which is preliminary data.</text>
</comment>
<dbReference type="GO" id="GO:0005886">
    <property type="term" value="C:plasma membrane"/>
    <property type="evidence" value="ECO:0007669"/>
    <property type="project" value="UniProtKB-SubCell"/>
</dbReference>
<comment type="similarity">
    <text evidence="2">Belongs to the CDP-glycerol glycerophosphotransferase family.</text>
</comment>
<evidence type="ECO:0000256" key="5">
    <source>
        <dbReference type="ARBA" id="ARBA00022944"/>
    </source>
</evidence>
<dbReference type="Gene3D" id="3.40.50.11820">
    <property type="match status" value="1"/>
</dbReference>
<evidence type="ECO:0000256" key="2">
    <source>
        <dbReference type="ARBA" id="ARBA00010488"/>
    </source>
</evidence>
<keyword evidence="5" id="KW-0777">Teichoic acid biosynthesis</keyword>
<evidence type="ECO:0000256" key="1">
    <source>
        <dbReference type="ARBA" id="ARBA00004202"/>
    </source>
</evidence>
<evidence type="ECO:0000313" key="8">
    <source>
        <dbReference type="EMBL" id="KOO49683.1"/>
    </source>
</evidence>
<dbReference type="InterPro" id="IPR007554">
    <property type="entry name" value="Glycerophosphate_synth"/>
</dbReference>
<name>A0A0M0LG47_9BACL</name>
<dbReference type="STRING" id="263475.AMD00_15250"/>
<dbReference type="PROSITE" id="PS50206">
    <property type="entry name" value="RHODANESE_3"/>
    <property type="match status" value="1"/>
</dbReference>
<dbReference type="GeneID" id="301137451"/>
<comment type="subcellular location">
    <subcellularLocation>
        <location evidence="1">Cell membrane</location>
        <topology evidence="1">Peripheral membrane protein</topology>
    </subcellularLocation>
</comment>